<protein>
    <submittedName>
        <fullName evidence="2">Uncharacterized protein</fullName>
    </submittedName>
</protein>
<proteinExistence type="predicted"/>
<keyword evidence="1" id="KW-0472">Membrane</keyword>
<dbReference type="Proteomes" id="UP000222056">
    <property type="component" value="Unassembled WGS sequence"/>
</dbReference>
<keyword evidence="1" id="KW-1133">Transmembrane helix</keyword>
<organism evidence="2 3">
    <name type="scientific">Thermoleophilum album</name>
    <dbReference type="NCBI Taxonomy" id="29539"/>
    <lineage>
        <taxon>Bacteria</taxon>
        <taxon>Bacillati</taxon>
        <taxon>Actinomycetota</taxon>
        <taxon>Thermoleophilia</taxon>
        <taxon>Thermoleophilales</taxon>
        <taxon>Thermoleophilaceae</taxon>
        <taxon>Thermoleophilum</taxon>
    </lineage>
</organism>
<feature type="transmembrane region" description="Helical" evidence="1">
    <location>
        <begin position="21"/>
        <end position="42"/>
    </location>
</feature>
<feature type="transmembrane region" description="Helical" evidence="1">
    <location>
        <begin position="116"/>
        <end position="135"/>
    </location>
</feature>
<evidence type="ECO:0000313" key="3">
    <source>
        <dbReference type="Proteomes" id="UP000222056"/>
    </source>
</evidence>
<reference evidence="3" key="1">
    <citation type="submission" date="2016-10" db="EMBL/GenBank/DDBJ databases">
        <authorList>
            <person name="Varghese N."/>
            <person name="Submissions S."/>
        </authorList>
    </citation>
    <scope>NUCLEOTIDE SEQUENCE [LARGE SCALE GENOMIC DNA]</scope>
    <source>
        <strain evidence="3">ATCC 35263</strain>
    </source>
</reference>
<name>A0A1H6FPG5_THEAL</name>
<gene>
    <name evidence="2" type="ORF">SAMN02745716_1210</name>
</gene>
<accession>A0A1H6FPG5</accession>
<keyword evidence="1" id="KW-0812">Transmembrane</keyword>
<sequence>MSGGEMGEAGLVSRAAAWVRWYAAVLVVFVVPPVWVVAGVVTRSALNLAAGVFCGLVAAGELLLWLRAGGDGWRALVVPPKSGERFPLRAASLSSGVAIGAALISESSRTGRGDLFLGIAFVVASVGALGEYVVGRWRGRCDGVRRGRHASPPSDV</sequence>
<dbReference type="EMBL" id="FNWJ01000001">
    <property type="protein sequence ID" value="SEH12809.1"/>
    <property type="molecule type" value="Genomic_DNA"/>
</dbReference>
<dbReference type="STRING" id="29539.SAMN02745716_1210"/>
<feature type="transmembrane region" description="Helical" evidence="1">
    <location>
        <begin position="48"/>
        <end position="66"/>
    </location>
</feature>
<evidence type="ECO:0000256" key="1">
    <source>
        <dbReference type="SAM" id="Phobius"/>
    </source>
</evidence>
<keyword evidence="3" id="KW-1185">Reference proteome</keyword>
<dbReference type="AlphaFoldDB" id="A0A1H6FPG5"/>
<evidence type="ECO:0000313" key="2">
    <source>
        <dbReference type="EMBL" id="SEH12809.1"/>
    </source>
</evidence>